<keyword evidence="3 8" id="KW-1133">Transmembrane helix</keyword>
<dbReference type="OrthoDB" id="21292at2759"/>
<dbReference type="PROSITE" id="PS50920">
    <property type="entry name" value="SOLCAR"/>
    <property type="match status" value="1"/>
</dbReference>
<name>A0A409WUE8_9AGAR</name>
<feature type="region of interest" description="Disordered" evidence="7">
    <location>
        <begin position="110"/>
        <end position="132"/>
    </location>
</feature>
<dbReference type="STRING" id="181874.A0A409WUE8"/>
<dbReference type="InterPro" id="IPR018108">
    <property type="entry name" value="MCP_transmembrane"/>
</dbReference>
<comment type="caution">
    <text evidence="9">The sequence shown here is derived from an EMBL/GenBank/DDBJ whole genome shotgun (WGS) entry which is preliminary data.</text>
</comment>
<feature type="repeat" description="Solcar" evidence="5">
    <location>
        <begin position="77"/>
        <end position="190"/>
    </location>
</feature>
<evidence type="ECO:0000256" key="7">
    <source>
        <dbReference type="SAM" id="MobiDB-lite"/>
    </source>
</evidence>
<dbReference type="AlphaFoldDB" id="A0A409WUE8"/>
<proteinExistence type="inferred from homology"/>
<comment type="similarity">
    <text evidence="6">Belongs to the mitochondrial carrier (TC 2.A.29) family.</text>
</comment>
<sequence length="190" mass="21602">MHCLVTPFELKSIFNIYAAPGLADTWFLYLALVVFYIGPEHKSICRVLNNTVSFVLVHLRARTIPEIDAFIVYEWTVRFLIFATFSIVVMTPLEVVLVRLSLQRTLEPVSQPASAGEDPSNAQSQVSESATVNEGDQVMEENVIETHSDDDPYTGLYDCLKRIVKEEDWSALYRGWWATVLFRGFFSSLV</sequence>
<organism evidence="9 10">
    <name type="scientific">Panaeolus cyanescens</name>
    <dbReference type="NCBI Taxonomy" id="181874"/>
    <lineage>
        <taxon>Eukaryota</taxon>
        <taxon>Fungi</taxon>
        <taxon>Dikarya</taxon>
        <taxon>Basidiomycota</taxon>
        <taxon>Agaricomycotina</taxon>
        <taxon>Agaricomycetes</taxon>
        <taxon>Agaricomycetidae</taxon>
        <taxon>Agaricales</taxon>
        <taxon>Agaricineae</taxon>
        <taxon>Galeropsidaceae</taxon>
        <taxon>Panaeolus</taxon>
    </lineage>
</organism>
<evidence type="ECO:0000256" key="6">
    <source>
        <dbReference type="RuleBase" id="RU000488"/>
    </source>
</evidence>
<dbReference type="EMBL" id="NHTK01005197">
    <property type="protein sequence ID" value="PPQ82155.1"/>
    <property type="molecule type" value="Genomic_DNA"/>
</dbReference>
<keyword evidence="2 5" id="KW-0812">Transmembrane</keyword>
<evidence type="ECO:0000256" key="4">
    <source>
        <dbReference type="ARBA" id="ARBA00023136"/>
    </source>
</evidence>
<feature type="transmembrane region" description="Helical" evidence="8">
    <location>
        <begin position="79"/>
        <end position="98"/>
    </location>
</feature>
<comment type="subcellular location">
    <subcellularLocation>
        <location evidence="1">Membrane</location>
        <topology evidence="1">Multi-pass membrane protein</topology>
    </subcellularLocation>
</comment>
<feature type="compositionally biased region" description="Polar residues" evidence="7">
    <location>
        <begin position="120"/>
        <end position="132"/>
    </location>
</feature>
<feature type="transmembrane region" description="Helical" evidence="8">
    <location>
        <begin position="12"/>
        <end position="37"/>
    </location>
</feature>
<dbReference type="Proteomes" id="UP000284842">
    <property type="component" value="Unassembled WGS sequence"/>
</dbReference>
<evidence type="ECO:0000256" key="2">
    <source>
        <dbReference type="ARBA" id="ARBA00022692"/>
    </source>
</evidence>
<dbReference type="InterPro" id="IPR023395">
    <property type="entry name" value="MCP_dom_sf"/>
</dbReference>
<accession>A0A409WUE8</accession>
<evidence type="ECO:0000256" key="5">
    <source>
        <dbReference type="PROSITE-ProRule" id="PRU00282"/>
    </source>
</evidence>
<dbReference type="SUPFAM" id="SSF103506">
    <property type="entry name" value="Mitochondrial carrier"/>
    <property type="match status" value="1"/>
</dbReference>
<gene>
    <name evidence="9" type="ORF">CVT24_012556</name>
</gene>
<dbReference type="Pfam" id="PF00153">
    <property type="entry name" value="Mito_carr"/>
    <property type="match status" value="1"/>
</dbReference>
<evidence type="ECO:0000256" key="8">
    <source>
        <dbReference type="SAM" id="Phobius"/>
    </source>
</evidence>
<protein>
    <submittedName>
        <fullName evidence="9">Uncharacterized protein</fullName>
    </submittedName>
</protein>
<evidence type="ECO:0000256" key="3">
    <source>
        <dbReference type="ARBA" id="ARBA00022989"/>
    </source>
</evidence>
<keyword evidence="10" id="KW-1185">Reference proteome</keyword>
<keyword evidence="6" id="KW-0813">Transport</keyword>
<evidence type="ECO:0000313" key="9">
    <source>
        <dbReference type="EMBL" id="PPQ82155.1"/>
    </source>
</evidence>
<reference evidence="9 10" key="1">
    <citation type="journal article" date="2018" name="Evol. Lett.">
        <title>Horizontal gene cluster transfer increased hallucinogenic mushroom diversity.</title>
        <authorList>
            <person name="Reynolds H.T."/>
            <person name="Vijayakumar V."/>
            <person name="Gluck-Thaler E."/>
            <person name="Korotkin H.B."/>
            <person name="Matheny P.B."/>
            <person name="Slot J.C."/>
        </authorList>
    </citation>
    <scope>NUCLEOTIDE SEQUENCE [LARGE SCALE GENOMIC DNA]</scope>
    <source>
        <strain evidence="9 10">2629</strain>
    </source>
</reference>
<evidence type="ECO:0000256" key="1">
    <source>
        <dbReference type="ARBA" id="ARBA00004141"/>
    </source>
</evidence>
<dbReference type="InParanoid" id="A0A409WUE8"/>
<dbReference type="GO" id="GO:0016020">
    <property type="term" value="C:membrane"/>
    <property type="evidence" value="ECO:0007669"/>
    <property type="project" value="UniProtKB-SubCell"/>
</dbReference>
<evidence type="ECO:0000313" key="10">
    <source>
        <dbReference type="Proteomes" id="UP000284842"/>
    </source>
</evidence>
<keyword evidence="4 5" id="KW-0472">Membrane</keyword>
<dbReference type="Gene3D" id="1.50.40.10">
    <property type="entry name" value="Mitochondrial carrier domain"/>
    <property type="match status" value="1"/>
</dbReference>